<reference evidence="8" key="1">
    <citation type="journal article" date="2015" name="Nature">
        <title>Complex archaea that bridge the gap between prokaryotes and eukaryotes.</title>
        <authorList>
            <person name="Spang A."/>
            <person name="Saw J.H."/>
            <person name="Jorgensen S.L."/>
            <person name="Zaremba-Niedzwiedzka K."/>
            <person name="Martijn J."/>
            <person name="Lind A.E."/>
            <person name="van Eijk R."/>
            <person name="Schleper C."/>
            <person name="Guy L."/>
            <person name="Ettema T.J."/>
        </authorList>
    </citation>
    <scope>NUCLEOTIDE SEQUENCE</scope>
</reference>
<comment type="similarity">
    <text evidence="2">Belongs to the autoinducer-2 exporter (AI-2E) (TC 2.A.86) family.</text>
</comment>
<dbReference type="GO" id="GO:0055085">
    <property type="term" value="P:transmembrane transport"/>
    <property type="evidence" value="ECO:0007669"/>
    <property type="project" value="TreeGrafter"/>
</dbReference>
<dbReference type="AlphaFoldDB" id="A0A0F9ENR5"/>
<keyword evidence="4 7" id="KW-1133">Transmembrane helix</keyword>
<dbReference type="PANTHER" id="PTHR21716">
    <property type="entry name" value="TRANSMEMBRANE PROTEIN"/>
    <property type="match status" value="1"/>
</dbReference>
<evidence type="ECO:0000256" key="4">
    <source>
        <dbReference type="ARBA" id="ARBA00022989"/>
    </source>
</evidence>
<protein>
    <recommendedName>
        <fullName evidence="9">AI-2E family transporter</fullName>
    </recommendedName>
</protein>
<evidence type="ECO:0008006" key="9">
    <source>
        <dbReference type="Google" id="ProtNLM"/>
    </source>
</evidence>
<evidence type="ECO:0000256" key="6">
    <source>
        <dbReference type="SAM" id="MobiDB-lite"/>
    </source>
</evidence>
<evidence type="ECO:0000256" key="2">
    <source>
        <dbReference type="ARBA" id="ARBA00009773"/>
    </source>
</evidence>
<keyword evidence="5 7" id="KW-0472">Membrane</keyword>
<keyword evidence="3 7" id="KW-0812">Transmembrane</keyword>
<dbReference type="InterPro" id="IPR002549">
    <property type="entry name" value="AI-2E-like"/>
</dbReference>
<feature type="region of interest" description="Disordered" evidence="6">
    <location>
        <begin position="330"/>
        <end position="352"/>
    </location>
</feature>
<evidence type="ECO:0000256" key="7">
    <source>
        <dbReference type="SAM" id="Phobius"/>
    </source>
</evidence>
<evidence type="ECO:0000256" key="5">
    <source>
        <dbReference type="ARBA" id="ARBA00023136"/>
    </source>
</evidence>
<comment type="subcellular location">
    <subcellularLocation>
        <location evidence="1">Membrane</location>
        <topology evidence="1">Multi-pass membrane protein</topology>
    </subcellularLocation>
</comment>
<feature type="transmembrane region" description="Helical" evidence="7">
    <location>
        <begin position="21"/>
        <end position="45"/>
    </location>
</feature>
<evidence type="ECO:0000256" key="3">
    <source>
        <dbReference type="ARBA" id="ARBA00022692"/>
    </source>
</evidence>
<comment type="caution">
    <text evidence="8">The sequence shown here is derived from an EMBL/GenBank/DDBJ whole genome shotgun (WGS) entry which is preliminary data.</text>
</comment>
<accession>A0A0F9ENR5</accession>
<sequence>MALLLALVFSPLRRTMERAGINSGISAFFITLTLLIGMGGLGLGLMSPVSKWIDDAPRISREFEIKLRDLRGAASGMMDAAEQVEKITSGGGDAEETVATTGTTAPEKPEKVVVQEPGTASTLVWATPQIIGQILFTLTLLFFLLASGDMFYEKLVHVIPRFKDKLRAIRIAHDIERKLSRYLLTITVINGGLGVGVGLAMWLAGMPNPVLFGVIAYLLNFVPYLGAILGVGFAFAVGVVSLDTVQEALFAASLYLGLTTLEGQFITPYFVGRSLRLNTVMVFLSVTFWAWLWSVVGMLIATPLLVAIKTLCENIPALQNLGSFLSGRGEERFEDETAPAADRAGSSDPNKS</sequence>
<feature type="transmembrane region" description="Helical" evidence="7">
    <location>
        <begin position="130"/>
        <end position="152"/>
    </location>
</feature>
<dbReference type="EMBL" id="LAZR01036186">
    <property type="protein sequence ID" value="KKL25513.1"/>
    <property type="molecule type" value="Genomic_DNA"/>
</dbReference>
<name>A0A0F9ENR5_9ZZZZ</name>
<feature type="transmembrane region" description="Helical" evidence="7">
    <location>
        <begin position="182"/>
        <end position="204"/>
    </location>
</feature>
<feature type="transmembrane region" description="Helical" evidence="7">
    <location>
        <begin position="249"/>
        <end position="271"/>
    </location>
</feature>
<evidence type="ECO:0000313" key="8">
    <source>
        <dbReference type="EMBL" id="KKL25513.1"/>
    </source>
</evidence>
<dbReference type="PANTHER" id="PTHR21716:SF16">
    <property type="entry name" value="BLL1467 PROTEIN"/>
    <property type="match status" value="1"/>
</dbReference>
<feature type="transmembrane region" description="Helical" evidence="7">
    <location>
        <begin position="210"/>
        <end position="237"/>
    </location>
</feature>
<gene>
    <name evidence="8" type="ORF">LCGC14_2404530</name>
</gene>
<proteinExistence type="inferred from homology"/>
<organism evidence="8">
    <name type="scientific">marine sediment metagenome</name>
    <dbReference type="NCBI Taxonomy" id="412755"/>
    <lineage>
        <taxon>unclassified sequences</taxon>
        <taxon>metagenomes</taxon>
        <taxon>ecological metagenomes</taxon>
    </lineage>
</organism>
<dbReference type="GO" id="GO:0016020">
    <property type="term" value="C:membrane"/>
    <property type="evidence" value="ECO:0007669"/>
    <property type="project" value="UniProtKB-SubCell"/>
</dbReference>
<feature type="transmembrane region" description="Helical" evidence="7">
    <location>
        <begin position="283"/>
        <end position="308"/>
    </location>
</feature>
<evidence type="ECO:0000256" key="1">
    <source>
        <dbReference type="ARBA" id="ARBA00004141"/>
    </source>
</evidence>
<dbReference type="Pfam" id="PF01594">
    <property type="entry name" value="AI-2E_transport"/>
    <property type="match status" value="1"/>
</dbReference>